<reference evidence="2" key="1">
    <citation type="submission" date="2015-11" db="EMBL/GenBank/DDBJ databases">
        <title>De novo transcriptome assembly of four potential Pierce s Disease insect vectors from Arizona vineyards.</title>
        <authorList>
            <person name="Tassone E.E."/>
        </authorList>
    </citation>
    <scope>NUCLEOTIDE SEQUENCE</scope>
</reference>
<feature type="domain" description="Reverse transcriptase" evidence="1">
    <location>
        <begin position="1"/>
        <end position="248"/>
    </location>
</feature>
<accession>A0A1B6G343</accession>
<proteinExistence type="predicted"/>
<dbReference type="Pfam" id="PF00078">
    <property type="entry name" value="RVT_1"/>
    <property type="match status" value="1"/>
</dbReference>
<dbReference type="PANTHER" id="PTHR33332">
    <property type="entry name" value="REVERSE TRANSCRIPTASE DOMAIN-CONTAINING PROTEIN"/>
    <property type="match status" value="1"/>
</dbReference>
<dbReference type="CDD" id="cd01650">
    <property type="entry name" value="RT_nLTR_like"/>
    <property type="match status" value="1"/>
</dbReference>
<feature type="non-terminal residue" evidence="2">
    <location>
        <position position="280"/>
    </location>
</feature>
<evidence type="ECO:0000259" key="1">
    <source>
        <dbReference type="PROSITE" id="PS50878"/>
    </source>
</evidence>
<dbReference type="SUPFAM" id="SSF56672">
    <property type="entry name" value="DNA/RNA polymerases"/>
    <property type="match status" value="1"/>
</dbReference>
<dbReference type="PROSITE" id="PS50878">
    <property type="entry name" value="RT_POL"/>
    <property type="match status" value="1"/>
</dbReference>
<feature type="non-terminal residue" evidence="2">
    <location>
        <position position="1"/>
    </location>
</feature>
<name>A0A1B6G343_9HEMI</name>
<dbReference type="InterPro" id="IPR043502">
    <property type="entry name" value="DNA/RNA_pol_sf"/>
</dbReference>
<organism evidence="2">
    <name type="scientific">Cuerna arida</name>
    <dbReference type="NCBI Taxonomy" id="1464854"/>
    <lineage>
        <taxon>Eukaryota</taxon>
        <taxon>Metazoa</taxon>
        <taxon>Ecdysozoa</taxon>
        <taxon>Arthropoda</taxon>
        <taxon>Hexapoda</taxon>
        <taxon>Insecta</taxon>
        <taxon>Pterygota</taxon>
        <taxon>Neoptera</taxon>
        <taxon>Paraneoptera</taxon>
        <taxon>Hemiptera</taxon>
        <taxon>Auchenorrhyncha</taxon>
        <taxon>Membracoidea</taxon>
        <taxon>Cicadellidae</taxon>
        <taxon>Cicadellinae</taxon>
        <taxon>Proconiini</taxon>
        <taxon>Cuerna</taxon>
    </lineage>
</organism>
<evidence type="ECO:0000313" key="2">
    <source>
        <dbReference type="EMBL" id="JAS56723.1"/>
    </source>
</evidence>
<gene>
    <name evidence="2" type="ORF">g.46463</name>
</gene>
<dbReference type="AlphaFoldDB" id="A0A1B6G343"/>
<dbReference type="EMBL" id="GECZ01013046">
    <property type="protein sequence ID" value="JAS56723.1"/>
    <property type="molecule type" value="Transcribed_RNA"/>
</dbReference>
<dbReference type="GO" id="GO:0071897">
    <property type="term" value="P:DNA biosynthetic process"/>
    <property type="evidence" value="ECO:0007669"/>
    <property type="project" value="UniProtKB-ARBA"/>
</dbReference>
<dbReference type="InterPro" id="IPR000477">
    <property type="entry name" value="RT_dom"/>
</dbReference>
<protein>
    <recommendedName>
        <fullName evidence="1">Reverse transcriptase domain-containing protein</fullName>
    </recommendedName>
</protein>
<sequence length="280" mass="31252">LNSHFRPISILPACSKILEKIVAEQLTSFLEVENVLCESQSGFRRGYSTCTALLNMTDELLSAKDKGWSSVLASLDYSQAFDSVNIGMLVSKLGFLKFDECSLRWFSSYLSGRSQVTKVDGRCSEVLQRGVGVPQGTCLGPILFLLYTYDLGTQTKYCSLHSYADDCQLVLTFPSNGLVEAIEKINVDLSKVKEWSDSHGLRLNPEKCSILSLCSSYKRLTNDLNGKVILDGKYLPVSETVNVLGVKIDSKLSFCSQVRNICQRVLFRLRKFHGLKYVLP</sequence>